<dbReference type="PANTHER" id="PTHR33219:SF14">
    <property type="entry name" value="PROTEIN COFACTOR ASSEMBLY OF COMPLEX C SUBUNIT B CCB3, CHLOROPLASTIC-RELATED"/>
    <property type="match status" value="1"/>
</dbReference>
<dbReference type="EMBL" id="JAJJMA010343051">
    <property type="protein sequence ID" value="MCL7051837.1"/>
    <property type="molecule type" value="Genomic_DNA"/>
</dbReference>
<gene>
    <name evidence="1" type="ORF">MKW94_003624</name>
</gene>
<organism evidence="1 2">
    <name type="scientific">Papaver nudicaule</name>
    <name type="common">Iceland poppy</name>
    <dbReference type="NCBI Taxonomy" id="74823"/>
    <lineage>
        <taxon>Eukaryota</taxon>
        <taxon>Viridiplantae</taxon>
        <taxon>Streptophyta</taxon>
        <taxon>Embryophyta</taxon>
        <taxon>Tracheophyta</taxon>
        <taxon>Spermatophyta</taxon>
        <taxon>Magnoliopsida</taxon>
        <taxon>Ranunculales</taxon>
        <taxon>Papaveraceae</taxon>
        <taxon>Papaveroideae</taxon>
        <taxon>Papaver</taxon>
    </lineage>
</organism>
<dbReference type="AlphaFoldDB" id="A0AA42B568"/>
<name>A0AA42B568_PAPNU</name>
<feature type="non-terminal residue" evidence="1">
    <location>
        <position position="1"/>
    </location>
</feature>
<proteinExistence type="predicted"/>
<protein>
    <submittedName>
        <fullName evidence="1">Uncharacterized protein</fullName>
    </submittedName>
</protein>
<dbReference type="GO" id="GO:0016020">
    <property type="term" value="C:membrane"/>
    <property type="evidence" value="ECO:0007669"/>
    <property type="project" value="InterPro"/>
</dbReference>
<dbReference type="InterPro" id="IPR003425">
    <property type="entry name" value="CCB3/YggT"/>
</dbReference>
<comment type="caution">
    <text evidence="1">The sequence shown here is derived from an EMBL/GenBank/DDBJ whole genome shotgun (WGS) entry which is preliminary data.</text>
</comment>
<dbReference type="Proteomes" id="UP001177140">
    <property type="component" value="Unassembled WGS sequence"/>
</dbReference>
<sequence length="83" mass="9192">SDDSNFILIFTFTLFRSMRRRDLILSNSLSKHNFAAVLPGDSVAGLVAANGVLNFLNIYNTVLVVRLILTWFPNSPPAITNPL</sequence>
<accession>A0AA42B568</accession>
<evidence type="ECO:0000313" key="2">
    <source>
        <dbReference type="Proteomes" id="UP001177140"/>
    </source>
</evidence>
<dbReference type="PANTHER" id="PTHR33219">
    <property type="entry name" value="YLMG HOMOLOG PROTEIN 2, CHLOROPLASTIC"/>
    <property type="match status" value="1"/>
</dbReference>
<feature type="non-terminal residue" evidence="1">
    <location>
        <position position="83"/>
    </location>
</feature>
<evidence type="ECO:0000313" key="1">
    <source>
        <dbReference type="EMBL" id="MCL7051837.1"/>
    </source>
</evidence>
<reference evidence="1" key="1">
    <citation type="submission" date="2022-03" db="EMBL/GenBank/DDBJ databases">
        <title>A functionally conserved STORR gene fusion in Papaver species that diverged 16.8 million years ago.</title>
        <authorList>
            <person name="Catania T."/>
        </authorList>
    </citation>
    <scope>NUCLEOTIDE SEQUENCE</scope>
    <source>
        <strain evidence="1">S-191538</strain>
    </source>
</reference>
<keyword evidence="2" id="KW-1185">Reference proteome</keyword>
<dbReference type="GO" id="GO:0010020">
    <property type="term" value="P:chloroplast fission"/>
    <property type="evidence" value="ECO:0007669"/>
    <property type="project" value="TreeGrafter"/>
</dbReference>